<gene>
    <name evidence="2" type="ORF">PC110_g16327</name>
</gene>
<accession>A0A329RUN3</accession>
<proteinExistence type="predicted"/>
<dbReference type="OrthoDB" id="117306at2759"/>
<reference evidence="2 3" key="1">
    <citation type="submission" date="2018-01" db="EMBL/GenBank/DDBJ databases">
        <title>Draft genome of the strawberry crown rot pathogen Phytophthora cactorum.</title>
        <authorList>
            <person name="Armitage A.D."/>
            <person name="Lysoe E."/>
            <person name="Nellist C.F."/>
            <person name="Harrison R.J."/>
            <person name="Brurberg M.B."/>
        </authorList>
    </citation>
    <scope>NUCLEOTIDE SEQUENCE [LARGE SCALE GENOMIC DNA]</scope>
    <source>
        <strain evidence="2 3">10300</strain>
    </source>
</reference>
<dbReference type="InterPro" id="IPR029526">
    <property type="entry name" value="PGBD"/>
</dbReference>
<protein>
    <recommendedName>
        <fullName evidence="1">PiggyBac transposable element-derived protein domain-containing protein</fullName>
    </recommendedName>
</protein>
<keyword evidence="3" id="KW-1185">Reference proteome</keyword>
<feature type="domain" description="PiggyBac transposable element-derived protein" evidence="1">
    <location>
        <begin position="39"/>
        <end position="198"/>
    </location>
</feature>
<evidence type="ECO:0000313" key="3">
    <source>
        <dbReference type="Proteomes" id="UP000251314"/>
    </source>
</evidence>
<evidence type="ECO:0000313" key="2">
    <source>
        <dbReference type="EMBL" id="RAW27286.1"/>
    </source>
</evidence>
<dbReference type="EMBL" id="MJFZ01000576">
    <property type="protein sequence ID" value="RAW27286.1"/>
    <property type="molecule type" value="Genomic_DNA"/>
</dbReference>
<evidence type="ECO:0000259" key="1">
    <source>
        <dbReference type="Pfam" id="PF13843"/>
    </source>
</evidence>
<dbReference type="PANTHER" id="PTHR46599">
    <property type="entry name" value="PIGGYBAC TRANSPOSABLE ELEMENT-DERIVED PROTEIN 4"/>
    <property type="match status" value="1"/>
</dbReference>
<dbReference type="AlphaFoldDB" id="A0A329RUN3"/>
<dbReference type="Proteomes" id="UP000251314">
    <property type="component" value="Unassembled WGS sequence"/>
</dbReference>
<dbReference type="PANTHER" id="PTHR46599:SF3">
    <property type="entry name" value="PIGGYBAC TRANSPOSABLE ELEMENT-DERIVED PROTEIN 4"/>
    <property type="match status" value="1"/>
</dbReference>
<dbReference type="Pfam" id="PF13843">
    <property type="entry name" value="DDE_Tnp_1_7"/>
    <property type="match status" value="1"/>
</dbReference>
<dbReference type="VEuPathDB" id="FungiDB:PC110_g16327"/>
<name>A0A329RUN3_9STRA</name>
<organism evidence="2 3">
    <name type="scientific">Phytophthora cactorum</name>
    <dbReference type="NCBI Taxonomy" id="29920"/>
    <lineage>
        <taxon>Eukaryota</taxon>
        <taxon>Sar</taxon>
        <taxon>Stramenopiles</taxon>
        <taxon>Oomycota</taxon>
        <taxon>Peronosporomycetes</taxon>
        <taxon>Peronosporales</taxon>
        <taxon>Peronosporaceae</taxon>
        <taxon>Phytophthora</taxon>
    </lineage>
</organism>
<comment type="caution">
    <text evidence="2">The sequence shown here is derived from an EMBL/GenBank/DDBJ whole genome shotgun (WGS) entry which is preliminary data.</text>
</comment>
<sequence length="199" mass="22897">MKHLGWEFDTNEFGPDPSNDELYDAPYGPSDSAMSVVQDPLALLFYFMPPKLWIQIAVESNRYHAQTIPGQARAIRSQQRRNADRVGPVEELSDIQARLANLPDIEPWEVLRVVVLLIARILMPIRIGIDAHWSTKQIGALTANRFNLFTSKHRFFHIMGYLHFSNNKSPQADIVRAWKTRPVVDVLQRTFAQGYRMPQ</sequence>